<keyword evidence="2" id="KW-1185">Reference proteome</keyword>
<protein>
    <submittedName>
        <fullName evidence="1">Spy/CpxP family protein refolding chaperone</fullName>
    </submittedName>
</protein>
<dbReference type="InterPro" id="IPR025961">
    <property type="entry name" value="Metal_resist"/>
</dbReference>
<dbReference type="EMBL" id="CP063845">
    <property type="protein sequence ID" value="UFP95015.1"/>
    <property type="molecule type" value="Genomic_DNA"/>
</dbReference>
<gene>
    <name evidence="1" type="ORF">ISF26_01840</name>
</gene>
<name>A0ABY3PMV0_9CYAN</name>
<evidence type="ECO:0000313" key="1">
    <source>
        <dbReference type="EMBL" id="UFP95015.1"/>
    </source>
</evidence>
<sequence length="145" mass="16301">MCASRVLPPLSILLLGLLLGAAGTLAEPVAESLDLRGLGLSPEQRSRIQDLRREDQQQAVPLRDNLNSEQQQLRTLYTSDAPDDQLRSQYDRMQVYRQRLDRQRFENLLRIRSVLTPGQRTQLRARFVERAGRGGGRGGGPLGQP</sequence>
<dbReference type="RefSeq" id="WP_230842119.1">
    <property type="nucleotide sequence ID" value="NZ_CP063845.1"/>
</dbReference>
<dbReference type="Pfam" id="PF13801">
    <property type="entry name" value="Metal_resist"/>
    <property type="match status" value="1"/>
</dbReference>
<dbReference type="InterPro" id="IPR012899">
    <property type="entry name" value="LTXXQ"/>
</dbReference>
<reference evidence="1 2" key="1">
    <citation type="journal article" date="2021" name="Genome Biol. Evol.">
        <title>Complete Genome Sequencing of a Novel Gloeobacter Species from a Waterfall Cave in Mexico.</title>
        <authorList>
            <person name="Saw J.H."/>
            <person name="Cardona T."/>
            <person name="Montejano G."/>
        </authorList>
    </citation>
    <scope>NUCLEOTIDE SEQUENCE [LARGE SCALE GENOMIC DNA]</scope>
    <source>
        <strain evidence="1">MG652769</strain>
    </source>
</reference>
<dbReference type="CDD" id="cd09916">
    <property type="entry name" value="CpxP_like"/>
    <property type="match status" value="1"/>
</dbReference>
<accession>A0ABY3PMV0</accession>
<proteinExistence type="predicted"/>
<dbReference type="Proteomes" id="UP001054846">
    <property type="component" value="Chromosome"/>
</dbReference>
<dbReference type="Gene3D" id="1.20.120.1490">
    <property type="match status" value="1"/>
</dbReference>
<organism evidence="1 2">
    <name type="scientific">Gloeobacter morelensis MG652769</name>
    <dbReference type="NCBI Taxonomy" id="2781736"/>
    <lineage>
        <taxon>Bacteria</taxon>
        <taxon>Bacillati</taxon>
        <taxon>Cyanobacteriota</taxon>
        <taxon>Cyanophyceae</taxon>
        <taxon>Gloeobacterales</taxon>
        <taxon>Gloeobacteraceae</taxon>
        <taxon>Gloeobacter</taxon>
        <taxon>Gloeobacter morelensis</taxon>
    </lineage>
</organism>
<evidence type="ECO:0000313" key="2">
    <source>
        <dbReference type="Proteomes" id="UP001054846"/>
    </source>
</evidence>